<keyword evidence="5 7" id="KW-1133">Transmembrane helix</keyword>
<evidence type="ECO:0000313" key="9">
    <source>
        <dbReference type="Proteomes" id="UP000054324"/>
    </source>
</evidence>
<dbReference type="STRING" id="6198.A0A074ZLX3"/>
<name>A0A074ZLX3_OPIVI</name>
<protein>
    <recommendedName>
        <fullName evidence="10">Sodium / potassium ATPase beta chain</fullName>
    </recommendedName>
</protein>
<dbReference type="GO" id="GO:0005890">
    <property type="term" value="C:sodium:potassium-exchanging ATPase complex"/>
    <property type="evidence" value="ECO:0007669"/>
    <property type="project" value="InterPro"/>
</dbReference>
<evidence type="ECO:0000256" key="3">
    <source>
        <dbReference type="ARBA" id="ARBA00022692"/>
    </source>
</evidence>
<dbReference type="GO" id="GO:0036376">
    <property type="term" value="P:sodium ion export across plasma membrane"/>
    <property type="evidence" value="ECO:0007669"/>
    <property type="project" value="TreeGrafter"/>
</dbReference>
<dbReference type="Proteomes" id="UP000054324">
    <property type="component" value="Unassembled WGS sequence"/>
</dbReference>
<dbReference type="GeneID" id="20319224"/>
<dbReference type="GO" id="GO:0030007">
    <property type="term" value="P:intracellular potassium ion homeostasis"/>
    <property type="evidence" value="ECO:0007669"/>
    <property type="project" value="TreeGrafter"/>
</dbReference>
<evidence type="ECO:0000256" key="1">
    <source>
        <dbReference type="ARBA" id="ARBA00004606"/>
    </source>
</evidence>
<evidence type="ECO:0000256" key="7">
    <source>
        <dbReference type="SAM" id="Phobius"/>
    </source>
</evidence>
<evidence type="ECO:0000256" key="5">
    <source>
        <dbReference type="ARBA" id="ARBA00022989"/>
    </source>
</evidence>
<organism evidence="8 9">
    <name type="scientific">Opisthorchis viverrini</name>
    <name type="common">Southeast Asian liver fluke</name>
    <dbReference type="NCBI Taxonomy" id="6198"/>
    <lineage>
        <taxon>Eukaryota</taxon>
        <taxon>Metazoa</taxon>
        <taxon>Spiralia</taxon>
        <taxon>Lophotrochozoa</taxon>
        <taxon>Platyhelminthes</taxon>
        <taxon>Trematoda</taxon>
        <taxon>Digenea</taxon>
        <taxon>Opisthorchiida</taxon>
        <taxon>Opisthorchiata</taxon>
        <taxon>Opisthorchiidae</taxon>
        <taxon>Opisthorchis</taxon>
    </lineage>
</organism>
<evidence type="ECO:0000313" key="8">
    <source>
        <dbReference type="EMBL" id="KER28066.1"/>
    </source>
</evidence>
<dbReference type="InterPro" id="IPR000402">
    <property type="entry name" value="Na/K_ATPase_sub_beta"/>
</dbReference>
<dbReference type="AlphaFoldDB" id="A0A074ZLX3"/>
<dbReference type="KEGG" id="ovi:T265_05042"/>
<dbReference type="OrthoDB" id="5912413at2759"/>
<dbReference type="GO" id="GO:0006883">
    <property type="term" value="P:intracellular sodium ion homeostasis"/>
    <property type="evidence" value="ECO:0007669"/>
    <property type="project" value="TreeGrafter"/>
</dbReference>
<dbReference type="GO" id="GO:1990573">
    <property type="term" value="P:potassium ion import across plasma membrane"/>
    <property type="evidence" value="ECO:0007669"/>
    <property type="project" value="TreeGrafter"/>
</dbReference>
<keyword evidence="4" id="KW-0735">Signal-anchor</keyword>
<gene>
    <name evidence="8" type="ORF">T265_05042</name>
</gene>
<dbReference type="CTD" id="20319224"/>
<dbReference type="GO" id="GO:0001671">
    <property type="term" value="F:ATPase activator activity"/>
    <property type="evidence" value="ECO:0007669"/>
    <property type="project" value="TreeGrafter"/>
</dbReference>
<keyword evidence="3 7" id="KW-0812">Transmembrane</keyword>
<dbReference type="PANTHER" id="PTHR11523">
    <property type="entry name" value="SODIUM/POTASSIUM-DEPENDENT ATPASE BETA SUBUNIT"/>
    <property type="match status" value="1"/>
</dbReference>
<sequence length="293" mass="33126">MSMQEFSDNLSTLSYVSRRRIPLWLYDPKNKAILGRTACSWALCILFYVVYYLCLAGFFMGMMMVFLHTQVPDDEPARSGMHSILQLQPGVGFRPMVDVQKSLIKFARTDPQSFLVYTENIDAFLETYRVVNAKPENQFANCTDGVKSPDEPEKVCKFPLEQLGVCNAEEKYGYPEGKPCVILKLNKIYGWLPSIENADVAPNALINCTGQNPADVENLGELRYFPEASVNGKTYGYFDSIYFPFIGQPGYLGPLVAVKFENVRRNVAILVECKLRNLNNALDTQLAFEIMVN</sequence>
<evidence type="ECO:0008006" key="10">
    <source>
        <dbReference type="Google" id="ProtNLM"/>
    </source>
</evidence>
<dbReference type="PANTHER" id="PTHR11523:SF28">
    <property type="entry name" value="NA_K-ATPASE BETA SUBUNIT ISOFORM 4-RELATED"/>
    <property type="match status" value="1"/>
</dbReference>
<evidence type="ECO:0000256" key="4">
    <source>
        <dbReference type="ARBA" id="ARBA00022968"/>
    </source>
</evidence>
<accession>A0A074ZLX3</accession>
<comment type="subcellular location">
    <subcellularLocation>
        <location evidence="1">Membrane</location>
        <topology evidence="1">Single-pass type II membrane protein</topology>
    </subcellularLocation>
</comment>
<dbReference type="InterPro" id="IPR038702">
    <property type="entry name" value="Na/K_ATPase_sub_beta_sf"/>
</dbReference>
<keyword evidence="6 7" id="KW-0472">Membrane</keyword>
<dbReference type="Pfam" id="PF00287">
    <property type="entry name" value="Na_K-ATPase"/>
    <property type="match status" value="1"/>
</dbReference>
<proteinExistence type="inferred from homology"/>
<reference evidence="8 9" key="1">
    <citation type="submission" date="2013-11" db="EMBL/GenBank/DDBJ databases">
        <title>Opisthorchis viverrini - life in the bile duct.</title>
        <authorList>
            <person name="Young N.D."/>
            <person name="Nagarajan N."/>
            <person name="Lin S.J."/>
            <person name="Korhonen P.K."/>
            <person name="Jex A.R."/>
            <person name="Hall R.S."/>
            <person name="Safavi-Hemami H."/>
            <person name="Kaewkong W."/>
            <person name="Bertrand D."/>
            <person name="Gao S."/>
            <person name="Seet Q."/>
            <person name="Wongkham S."/>
            <person name="Teh B.T."/>
            <person name="Wongkham C."/>
            <person name="Intapan P.M."/>
            <person name="Maleewong W."/>
            <person name="Yang X."/>
            <person name="Hu M."/>
            <person name="Wang Z."/>
            <person name="Hofmann A."/>
            <person name="Sternberg P.W."/>
            <person name="Tan P."/>
            <person name="Wang J."/>
            <person name="Gasser R.B."/>
        </authorList>
    </citation>
    <scope>NUCLEOTIDE SEQUENCE [LARGE SCALE GENOMIC DNA]</scope>
</reference>
<evidence type="ECO:0000256" key="2">
    <source>
        <dbReference type="ARBA" id="ARBA00005876"/>
    </source>
</evidence>
<feature type="transmembrane region" description="Helical" evidence="7">
    <location>
        <begin position="41"/>
        <end position="67"/>
    </location>
</feature>
<comment type="similarity">
    <text evidence="2">Belongs to the X(+)/potassium ATPases subunit beta family.</text>
</comment>
<dbReference type="RefSeq" id="XP_009168206.1">
    <property type="nucleotide sequence ID" value="XM_009169942.1"/>
</dbReference>
<dbReference type="Gene3D" id="2.60.40.1660">
    <property type="entry name" value="Na, k-atpase alpha subunit"/>
    <property type="match status" value="1"/>
</dbReference>
<evidence type="ECO:0000256" key="6">
    <source>
        <dbReference type="ARBA" id="ARBA00023136"/>
    </source>
</evidence>
<keyword evidence="9" id="KW-1185">Reference proteome</keyword>
<dbReference type="EMBL" id="KL596708">
    <property type="protein sequence ID" value="KER28066.1"/>
    <property type="molecule type" value="Genomic_DNA"/>
</dbReference>